<organism evidence="2 3">
    <name type="scientific">Adineta steineri</name>
    <dbReference type="NCBI Taxonomy" id="433720"/>
    <lineage>
        <taxon>Eukaryota</taxon>
        <taxon>Metazoa</taxon>
        <taxon>Spiralia</taxon>
        <taxon>Gnathifera</taxon>
        <taxon>Rotifera</taxon>
        <taxon>Eurotatoria</taxon>
        <taxon>Bdelloidea</taxon>
        <taxon>Adinetida</taxon>
        <taxon>Adinetidae</taxon>
        <taxon>Adineta</taxon>
    </lineage>
</organism>
<name>A0A820KL09_9BILA</name>
<evidence type="ECO:0000313" key="3">
    <source>
        <dbReference type="Proteomes" id="UP000663844"/>
    </source>
</evidence>
<dbReference type="Proteomes" id="UP000663844">
    <property type="component" value="Unassembled WGS sequence"/>
</dbReference>
<feature type="signal peptide" evidence="1">
    <location>
        <begin position="1"/>
        <end position="26"/>
    </location>
</feature>
<protein>
    <submittedName>
        <fullName evidence="2">Uncharacterized protein</fullName>
    </submittedName>
</protein>
<feature type="non-terminal residue" evidence="2">
    <location>
        <position position="110"/>
    </location>
</feature>
<comment type="caution">
    <text evidence="2">The sequence shown here is derived from an EMBL/GenBank/DDBJ whole genome shotgun (WGS) entry which is preliminary data.</text>
</comment>
<accession>A0A820KL09</accession>
<keyword evidence="1" id="KW-0732">Signal</keyword>
<reference evidence="2" key="1">
    <citation type="submission" date="2021-02" db="EMBL/GenBank/DDBJ databases">
        <authorList>
            <person name="Nowell W R."/>
        </authorList>
    </citation>
    <scope>NUCLEOTIDE SEQUENCE</scope>
</reference>
<dbReference type="EMBL" id="CAJOAZ010020426">
    <property type="protein sequence ID" value="CAF4346115.1"/>
    <property type="molecule type" value="Genomic_DNA"/>
</dbReference>
<feature type="chain" id="PRO_5033035846" evidence="1">
    <location>
        <begin position="27"/>
        <end position="110"/>
    </location>
</feature>
<proteinExistence type="predicted"/>
<evidence type="ECO:0000256" key="1">
    <source>
        <dbReference type="SAM" id="SignalP"/>
    </source>
</evidence>
<gene>
    <name evidence="2" type="ORF">OXD698_LOCUS48508</name>
</gene>
<evidence type="ECO:0000313" key="2">
    <source>
        <dbReference type="EMBL" id="CAF4346115.1"/>
    </source>
</evidence>
<sequence length="110" mass="12433">MVSIWNFQWLCLHFILWQCNVNYVKTMWPSLNSSTIQLLGLFSDAINTSEPTTVSIHSRAMFKAAILLSQLYNITIDGKYIEWQTIQTGGDLMDSLSSTCRILPNSSIVG</sequence>
<dbReference type="AlphaFoldDB" id="A0A820KL09"/>